<sequence length="118" mass="12860">MACHTVSQQLLLEARNNALSLTLKPMSTAVWLSDQTLDEKAMMGTLGSLGISAQPIPDPQQLFVRAKLMGPSSSGLSAFQPRKRLLTNDVFTPTMKMKERKNHQMEADGSPSFAPSEA</sequence>
<dbReference type="InParanoid" id="A0A0D0E6L6"/>
<evidence type="ECO:0000313" key="3">
    <source>
        <dbReference type="Proteomes" id="UP000054538"/>
    </source>
</evidence>
<proteinExistence type="predicted"/>
<accession>A0A0D0E6L6</accession>
<dbReference type="Proteomes" id="UP000054538">
    <property type="component" value="Unassembled WGS sequence"/>
</dbReference>
<name>A0A0D0E6L6_9AGAM</name>
<gene>
    <name evidence="2" type="ORF">PAXRUDRAFT_825207</name>
</gene>
<reference evidence="2 3" key="1">
    <citation type="submission" date="2014-04" db="EMBL/GenBank/DDBJ databases">
        <authorList>
            <consortium name="DOE Joint Genome Institute"/>
            <person name="Kuo A."/>
            <person name="Kohler A."/>
            <person name="Jargeat P."/>
            <person name="Nagy L.G."/>
            <person name="Floudas D."/>
            <person name="Copeland A."/>
            <person name="Barry K.W."/>
            <person name="Cichocki N."/>
            <person name="Veneault-Fourrey C."/>
            <person name="LaButti K."/>
            <person name="Lindquist E.A."/>
            <person name="Lipzen A."/>
            <person name="Lundell T."/>
            <person name="Morin E."/>
            <person name="Murat C."/>
            <person name="Sun H."/>
            <person name="Tunlid A."/>
            <person name="Henrissat B."/>
            <person name="Grigoriev I.V."/>
            <person name="Hibbett D.S."/>
            <person name="Martin F."/>
            <person name="Nordberg H.P."/>
            <person name="Cantor M.N."/>
            <person name="Hua S.X."/>
        </authorList>
    </citation>
    <scope>NUCLEOTIDE SEQUENCE [LARGE SCALE GENOMIC DNA]</scope>
    <source>
        <strain evidence="2 3">Ve08.2h10</strain>
    </source>
</reference>
<dbReference type="HOGENOM" id="CLU_2073896_0_0_1"/>
<evidence type="ECO:0000256" key="1">
    <source>
        <dbReference type="SAM" id="MobiDB-lite"/>
    </source>
</evidence>
<reference evidence="3" key="2">
    <citation type="submission" date="2015-01" db="EMBL/GenBank/DDBJ databases">
        <title>Evolutionary Origins and Diversification of the Mycorrhizal Mutualists.</title>
        <authorList>
            <consortium name="DOE Joint Genome Institute"/>
            <consortium name="Mycorrhizal Genomics Consortium"/>
            <person name="Kohler A."/>
            <person name="Kuo A."/>
            <person name="Nagy L.G."/>
            <person name="Floudas D."/>
            <person name="Copeland A."/>
            <person name="Barry K.W."/>
            <person name="Cichocki N."/>
            <person name="Veneault-Fourrey C."/>
            <person name="LaButti K."/>
            <person name="Lindquist E.A."/>
            <person name="Lipzen A."/>
            <person name="Lundell T."/>
            <person name="Morin E."/>
            <person name="Murat C."/>
            <person name="Riley R."/>
            <person name="Ohm R."/>
            <person name="Sun H."/>
            <person name="Tunlid A."/>
            <person name="Henrissat B."/>
            <person name="Grigoriev I.V."/>
            <person name="Hibbett D.S."/>
            <person name="Martin F."/>
        </authorList>
    </citation>
    <scope>NUCLEOTIDE SEQUENCE [LARGE SCALE GENOMIC DNA]</scope>
    <source>
        <strain evidence="3">Ve08.2h10</strain>
    </source>
</reference>
<protein>
    <submittedName>
        <fullName evidence="2">Uncharacterized protein</fullName>
    </submittedName>
</protein>
<evidence type="ECO:0000313" key="2">
    <source>
        <dbReference type="EMBL" id="KIK97164.1"/>
    </source>
</evidence>
<dbReference type="AlphaFoldDB" id="A0A0D0E6L6"/>
<feature type="region of interest" description="Disordered" evidence="1">
    <location>
        <begin position="98"/>
        <end position="118"/>
    </location>
</feature>
<keyword evidence="3" id="KW-1185">Reference proteome</keyword>
<organism evidence="2 3">
    <name type="scientific">Paxillus rubicundulus Ve08.2h10</name>
    <dbReference type="NCBI Taxonomy" id="930991"/>
    <lineage>
        <taxon>Eukaryota</taxon>
        <taxon>Fungi</taxon>
        <taxon>Dikarya</taxon>
        <taxon>Basidiomycota</taxon>
        <taxon>Agaricomycotina</taxon>
        <taxon>Agaricomycetes</taxon>
        <taxon>Agaricomycetidae</taxon>
        <taxon>Boletales</taxon>
        <taxon>Paxilineae</taxon>
        <taxon>Paxillaceae</taxon>
        <taxon>Paxillus</taxon>
    </lineage>
</organism>
<dbReference type="EMBL" id="KN824949">
    <property type="protein sequence ID" value="KIK97164.1"/>
    <property type="molecule type" value="Genomic_DNA"/>
</dbReference>